<reference evidence="3 4" key="1">
    <citation type="submission" date="2014-09" db="EMBL/GenBank/DDBJ databases">
        <title>Draft genome sequence of Streptomyces natalensis ATCC 27448, producer of the antifungal pimaricin.</title>
        <authorList>
            <person name="Mendes M.V."/>
            <person name="Beites T."/>
            <person name="Pires S."/>
            <person name="Santos C.L."/>
            <person name="Moradas-Ferreira P."/>
        </authorList>
    </citation>
    <scope>NUCLEOTIDE SEQUENCE [LARGE SCALE GENOMIC DNA]</scope>
    <source>
        <strain evidence="3 4">ATCC 27448</strain>
    </source>
</reference>
<feature type="transmembrane region" description="Helical" evidence="2">
    <location>
        <begin position="30"/>
        <end position="48"/>
    </location>
</feature>
<sequence length="453" mass="47738">MAAAAAVAWAGVAAFLVCLVVRKVAPYPRWDLLACLAVSAGAVLVWWLRARRGSADTERAASTWGRSAPVGRRRTRWWPTSRPQLVLLALVALTLPLVMLFLSTKASTPQLAAITAHSRRIAEVTITQVHHSVRKTGKSSSHYESEVTATALGGGRSGKEVLRLEGTVKTPEPPHPGDRSPGLYAPDDPAAGVIMDSRAELSSLLGGPPGPQELAVLGVCGLFTLAGAAGALRTRAAARATAGVFGAGETRMLRVRIAGVGAGERLWRPIALDAARRPTPLLTPSLRLASPSGGRDLLLERCLDPVPLAAALKDSQGRLYWMPRVGDRPEWSAPALLVLDDGRYIRGATPLGTPLGAAPGEPVTGPRAAPEPSRPALPYAVWQPQVHTPGVICFGAAFLAVVLLVSGIGYGSGGLRTACLLVAAAGPLVGVLAIGRRRTRYLRQLMQETRQRE</sequence>
<feature type="transmembrane region" description="Helical" evidence="2">
    <location>
        <begin position="391"/>
        <end position="409"/>
    </location>
</feature>
<comment type="caution">
    <text evidence="3">The sequence shown here is derived from an EMBL/GenBank/DDBJ whole genome shotgun (WGS) entry which is preliminary data.</text>
</comment>
<dbReference type="AlphaFoldDB" id="A0A0D7CKH9"/>
<keyword evidence="2" id="KW-0812">Transmembrane</keyword>
<gene>
    <name evidence="3" type="ORF">SNA_20105</name>
</gene>
<keyword evidence="2" id="KW-1133">Transmembrane helix</keyword>
<organism evidence="3 4">
    <name type="scientific">Streptomyces natalensis ATCC 27448</name>
    <dbReference type="NCBI Taxonomy" id="1240678"/>
    <lineage>
        <taxon>Bacteria</taxon>
        <taxon>Bacillati</taxon>
        <taxon>Actinomycetota</taxon>
        <taxon>Actinomycetes</taxon>
        <taxon>Kitasatosporales</taxon>
        <taxon>Streptomycetaceae</taxon>
        <taxon>Streptomyces</taxon>
    </lineage>
</organism>
<keyword evidence="2" id="KW-0472">Membrane</keyword>
<accession>A0A0D7CKH9</accession>
<dbReference type="EMBL" id="JRKI01000027">
    <property type="protein sequence ID" value="KIZ16596.1"/>
    <property type="molecule type" value="Genomic_DNA"/>
</dbReference>
<evidence type="ECO:0000256" key="1">
    <source>
        <dbReference type="SAM" id="MobiDB-lite"/>
    </source>
</evidence>
<proteinExistence type="predicted"/>
<feature type="transmembrane region" description="Helical" evidence="2">
    <location>
        <begin position="85"/>
        <end position="102"/>
    </location>
</feature>
<protein>
    <submittedName>
        <fullName evidence="3">Uncharacterized protein</fullName>
    </submittedName>
</protein>
<keyword evidence="4" id="KW-1185">Reference proteome</keyword>
<evidence type="ECO:0000313" key="3">
    <source>
        <dbReference type="EMBL" id="KIZ16596.1"/>
    </source>
</evidence>
<feature type="region of interest" description="Disordered" evidence="1">
    <location>
        <begin position="133"/>
        <end position="156"/>
    </location>
</feature>
<dbReference type="PATRIC" id="fig|1240678.4.peg.4240"/>
<feature type="transmembrane region" description="Helical" evidence="2">
    <location>
        <begin position="415"/>
        <end position="435"/>
    </location>
</feature>
<evidence type="ECO:0000256" key="2">
    <source>
        <dbReference type="SAM" id="Phobius"/>
    </source>
</evidence>
<dbReference type="Proteomes" id="UP000032458">
    <property type="component" value="Unassembled WGS sequence"/>
</dbReference>
<feature type="transmembrane region" description="Helical" evidence="2">
    <location>
        <begin position="214"/>
        <end position="232"/>
    </location>
</feature>
<evidence type="ECO:0000313" key="4">
    <source>
        <dbReference type="Proteomes" id="UP000032458"/>
    </source>
</evidence>
<name>A0A0D7CKH9_9ACTN</name>